<reference evidence="2" key="1">
    <citation type="submission" date="2024-05" db="EMBL/GenBank/DDBJ databases">
        <authorList>
            <person name="Luo Y.-C."/>
            <person name="Nicholds J."/>
            <person name="Mortimer T."/>
            <person name="Maboni G."/>
        </authorList>
    </citation>
    <scope>NUCLEOTIDE SEQUENCE</scope>
    <source>
        <strain evidence="2">145849</strain>
    </source>
</reference>
<gene>
    <name evidence="2" type="ORF">ABRY91_05490</name>
</gene>
<dbReference type="Pfam" id="PF08808">
    <property type="entry name" value="RES"/>
    <property type="match status" value="1"/>
</dbReference>
<dbReference type="InterPro" id="IPR014914">
    <property type="entry name" value="RES_dom"/>
</dbReference>
<sequence>MFVSDISDEEIKKRVSNLKRQAERGISDEACVNALSSIFGNTFSFPVEMKSYEQGRIFYRVRALPPSDTKIPLKTIQRIEDAWEPPAQFVNVQGRLNKANQGILYCCPDDIELAIDEARARSSKHIAAIVYKSSRKINVAVLGDYENSSLPKDDRSNFFYSFLNEEFSRFVPAGSEGSYSITRAIADSYFNYPEQDAWCYRSVQSRSKFNVAFLPGKSKSCLNLVGIMICEMGASAKDTLKVKVVVDFDENSGEARYHAIGSQEQVKIFPEIRRM</sequence>
<evidence type="ECO:0000313" key="2">
    <source>
        <dbReference type="EMBL" id="XDJ67482.1"/>
    </source>
</evidence>
<dbReference type="AlphaFoldDB" id="A0AB39EJ59"/>
<feature type="domain" description="RES" evidence="1">
    <location>
        <begin position="92"/>
        <end position="218"/>
    </location>
</feature>
<organism evidence="2">
    <name type="scientific">Castellaniella ginsengisoli</name>
    <dbReference type="NCBI Taxonomy" id="546114"/>
    <lineage>
        <taxon>Bacteria</taxon>
        <taxon>Pseudomonadati</taxon>
        <taxon>Pseudomonadota</taxon>
        <taxon>Betaproteobacteria</taxon>
        <taxon>Burkholderiales</taxon>
        <taxon>Alcaligenaceae</taxon>
        <taxon>Castellaniella</taxon>
    </lineage>
</organism>
<name>A0AB39EJ59_9BURK</name>
<proteinExistence type="predicted"/>
<protein>
    <submittedName>
        <fullName evidence="2">RES domain-containing protein</fullName>
    </submittedName>
</protein>
<accession>A0AB39EJ59</accession>
<dbReference type="EMBL" id="CP158261">
    <property type="protein sequence ID" value="XDJ67482.1"/>
    <property type="molecule type" value="Genomic_DNA"/>
</dbReference>
<evidence type="ECO:0000259" key="1">
    <source>
        <dbReference type="Pfam" id="PF08808"/>
    </source>
</evidence>
<dbReference type="RefSeq" id="WP_368648896.1">
    <property type="nucleotide sequence ID" value="NZ_CP158261.1"/>
</dbReference>